<dbReference type="PANTHER" id="PTHR41373">
    <property type="entry name" value="DUF2156 DOMAIN-CONTAINING PROTEIN"/>
    <property type="match status" value="1"/>
</dbReference>
<proteinExistence type="predicted"/>
<dbReference type="InterPro" id="IPR016181">
    <property type="entry name" value="Acyl_CoA_acyltransferase"/>
</dbReference>
<accession>A0A9D0YQN1</accession>
<sequence>MSCECKFVAPKLEDRQWAAPLFQKTGSMGCQYNFNSMYLWSGAYPQQYCRVGDRVVVRLLGGLGESFLFPPGTGPLAPALEVMEDNAKSLGVPLVMVCVTPDQKEQLEAEFPGRFTFEEDRDSFDYLYDVNKMADLPGKKLHQKRNHIRRFDDNNPDWMFHPITKENMHLCLEMEKEWANLKDAGEDKSLSAETVAIIEALYQMDALEMEGGVITAGGRPVAFSLGSLTTPECFNVHFEKAFADIQGSYPTVAREMARMVRERHPEVKWLNREDDMGLEGLRKAKLSYYPELLLEKYTVREQSHG</sequence>
<dbReference type="InterPro" id="IPR016732">
    <property type="entry name" value="UCP018688"/>
</dbReference>
<comment type="caution">
    <text evidence="2">The sequence shown here is derived from an EMBL/GenBank/DDBJ whole genome shotgun (WGS) entry which is preliminary data.</text>
</comment>
<feature type="domain" description="Phosphatidylglycerol lysyltransferase C-terminal" evidence="1">
    <location>
        <begin position="28"/>
        <end position="299"/>
    </location>
</feature>
<dbReference type="Gene3D" id="3.40.630.30">
    <property type="match status" value="1"/>
</dbReference>
<protein>
    <submittedName>
        <fullName evidence="2">DUF2156 domain-containing protein</fullName>
    </submittedName>
</protein>
<evidence type="ECO:0000313" key="2">
    <source>
        <dbReference type="EMBL" id="HIQ60057.1"/>
    </source>
</evidence>
<dbReference type="PIRSF" id="PIRSF018688">
    <property type="entry name" value="UCP018688"/>
    <property type="match status" value="1"/>
</dbReference>
<reference evidence="2" key="1">
    <citation type="submission" date="2020-10" db="EMBL/GenBank/DDBJ databases">
        <authorList>
            <person name="Gilroy R."/>
        </authorList>
    </citation>
    <scope>NUCLEOTIDE SEQUENCE</scope>
    <source>
        <strain evidence="2">ChiGjej2B2-12916</strain>
    </source>
</reference>
<name>A0A9D0YQN1_9FIRM</name>
<dbReference type="SUPFAM" id="SSF55729">
    <property type="entry name" value="Acyl-CoA N-acyltransferases (Nat)"/>
    <property type="match status" value="2"/>
</dbReference>
<evidence type="ECO:0000313" key="3">
    <source>
        <dbReference type="Proteomes" id="UP000886879"/>
    </source>
</evidence>
<dbReference type="Proteomes" id="UP000886879">
    <property type="component" value="Unassembled WGS sequence"/>
</dbReference>
<gene>
    <name evidence="2" type="ORF">IAD31_00425</name>
</gene>
<evidence type="ECO:0000259" key="1">
    <source>
        <dbReference type="Pfam" id="PF09924"/>
    </source>
</evidence>
<dbReference type="InterPro" id="IPR024320">
    <property type="entry name" value="LPG_synthase_C"/>
</dbReference>
<reference evidence="2" key="2">
    <citation type="journal article" date="2021" name="PeerJ">
        <title>Extensive microbial diversity within the chicken gut microbiome revealed by metagenomics and culture.</title>
        <authorList>
            <person name="Gilroy R."/>
            <person name="Ravi A."/>
            <person name="Getino M."/>
            <person name="Pursley I."/>
            <person name="Horton D.L."/>
            <person name="Alikhan N.F."/>
            <person name="Baker D."/>
            <person name="Gharbi K."/>
            <person name="Hall N."/>
            <person name="Watson M."/>
            <person name="Adriaenssens E.M."/>
            <person name="Foster-Nyarko E."/>
            <person name="Jarju S."/>
            <person name="Secka A."/>
            <person name="Antonio M."/>
            <person name="Oren A."/>
            <person name="Chaudhuri R.R."/>
            <person name="La Ragione R."/>
            <person name="Hildebrand F."/>
            <person name="Pallen M.J."/>
        </authorList>
    </citation>
    <scope>NUCLEOTIDE SEQUENCE</scope>
    <source>
        <strain evidence="2">ChiGjej2B2-12916</strain>
    </source>
</reference>
<dbReference type="Pfam" id="PF09924">
    <property type="entry name" value="LPG_synthase_C"/>
    <property type="match status" value="1"/>
</dbReference>
<dbReference type="PANTHER" id="PTHR41373:SF1">
    <property type="entry name" value="PHOSPHATIDYLGLYCEROL LYSYLTRANSFERASE C-TERMINAL DOMAIN-CONTAINING PROTEIN"/>
    <property type="match status" value="1"/>
</dbReference>
<dbReference type="AlphaFoldDB" id="A0A9D0YQN1"/>
<dbReference type="EMBL" id="DVFO01000003">
    <property type="protein sequence ID" value="HIQ60057.1"/>
    <property type="molecule type" value="Genomic_DNA"/>
</dbReference>
<organism evidence="2 3">
    <name type="scientific">Candidatus Enterenecus faecium</name>
    <dbReference type="NCBI Taxonomy" id="2840780"/>
    <lineage>
        <taxon>Bacteria</taxon>
        <taxon>Bacillati</taxon>
        <taxon>Bacillota</taxon>
        <taxon>Clostridia</taxon>
        <taxon>Eubacteriales</taxon>
        <taxon>Candidatus Enterenecus</taxon>
    </lineage>
</organism>